<feature type="compositionally biased region" description="Polar residues" evidence="1">
    <location>
        <begin position="1"/>
        <end position="11"/>
    </location>
</feature>
<gene>
    <name evidence="2" type="ORF">KEC16_09230</name>
</gene>
<feature type="region of interest" description="Disordered" evidence="1">
    <location>
        <begin position="1"/>
        <end position="57"/>
    </location>
</feature>
<proteinExistence type="predicted"/>
<dbReference type="EMBL" id="JAGTUF010000007">
    <property type="protein sequence ID" value="MBR9971896.1"/>
    <property type="molecule type" value="Genomic_DNA"/>
</dbReference>
<dbReference type="Proteomes" id="UP000680714">
    <property type="component" value="Unassembled WGS sequence"/>
</dbReference>
<reference evidence="2 3" key="1">
    <citation type="submission" date="2021-04" db="EMBL/GenBank/DDBJ databases">
        <title>Magnetospirillum sulfuroxidans sp. nov., a facultative chemolithoautotrophic sulfur-oxidizing alphaproteobacterium isolated from freshwater sediment and proposals for Paramagetospirillum gen. nov., and Magnetospirillaceae fam. nov.</title>
        <authorList>
            <person name="Koziaeva V."/>
            <person name="Geelhoed J.S."/>
            <person name="Sorokin D.Y."/>
            <person name="Grouzdev D.S."/>
        </authorList>
    </citation>
    <scope>NUCLEOTIDE SEQUENCE [LARGE SCALE GENOMIC DNA]</scope>
    <source>
        <strain evidence="2 3">J10</strain>
    </source>
</reference>
<feature type="compositionally biased region" description="Basic and acidic residues" evidence="1">
    <location>
        <begin position="37"/>
        <end position="57"/>
    </location>
</feature>
<accession>A0ABS5IC87</accession>
<sequence length="57" mass="6316">MNDSENPTETSPKAGAQAELRRRRQAEALRANLARRKAQDRARAADDEQPPKDGGKD</sequence>
<evidence type="ECO:0000313" key="2">
    <source>
        <dbReference type="EMBL" id="MBR9971896.1"/>
    </source>
</evidence>
<protein>
    <submittedName>
        <fullName evidence="2">Uncharacterized protein</fullName>
    </submittedName>
</protein>
<evidence type="ECO:0000256" key="1">
    <source>
        <dbReference type="SAM" id="MobiDB-lite"/>
    </source>
</evidence>
<name>A0ABS5IC87_9PROT</name>
<organism evidence="2 3">
    <name type="scientific">Magnetospirillum sulfuroxidans</name>
    <dbReference type="NCBI Taxonomy" id="611300"/>
    <lineage>
        <taxon>Bacteria</taxon>
        <taxon>Pseudomonadati</taxon>
        <taxon>Pseudomonadota</taxon>
        <taxon>Alphaproteobacteria</taxon>
        <taxon>Rhodospirillales</taxon>
        <taxon>Rhodospirillaceae</taxon>
        <taxon>Magnetospirillum</taxon>
    </lineage>
</organism>
<evidence type="ECO:0000313" key="3">
    <source>
        <dbReference type="Proteomes" id="UP000680714"/>
    </source>
</evidence>
<keyword evidence="3" id="KW-1185">Reference proteome</keyword>
<comment type="caution">
    <text evidence="2">The sequence shown here is derived from an EMBL/GenBank/DDBJ whole genome shotgun (WGS) entry which is preliminary data.</text>
</comment>
<dbReference type="RefSeq" id="WP_211548120.1">
    <property type="nucleotide sequence ID" value="NZ_JAGTUF010000007.1"/>
</dbReference>